<evidence type="ECO:0000313" key="2">
    <source>
        <dbReference type="Proteomes" id="UP000465221"/>
    </source>
</evidence>
<dbReference type="EMBL" id="BLKC01000178">
    <property type="protein sequence ID" value="GFF58544.1"/>
    <property type="molecule type" value="Genomic_DNA"/>
</dbReference>
<reference evidence="1 2" key="1">
    <citation type="submission" date="2020-01" db="EMBL/GenBank/DDBJ databases">
        <title>Draft genome sequence of Aspergillus udagawae IFM 46972.</title>
        <authorList>
            <person name="Takahashi H."/>
            <person name="Yaguchi T."/>
        </authorList>
    </citation>
    <scope>NUCLEOTIDE SEQUENCE [LARGE SCALE GENOMIC DNA]</scope>
    <source>
        <strain evidence="1 2">IFM 46972</strain>
    </source>
</reference>
<dbReference type="AlphaFoldDB" id="A0A8H3XRN3"/>
<name>A0A8H3XRN3_9EURO</name>
<organism evidence="1 2">
    <name type="scientific">Aspergillus udagawae</name>
    <dbReference type="NCBI Taxonomy" id="91492"/>
    <lineage>
        <taxon>Eukaryota</taxon>
        <taxon>Fungi</taxon>
        <taxon>Dikarya</taxon>
        <taxon>Ascomycota</taxon>
        <taxon>Pezizomycotina</taxon>
        <taxon>Eurotiomycetes</taxon>
        <taxon>Eurotiomycetidae</taxon>
        <taxon>Eurotiales</taxon>
        <taxon>Aspergillaceae</taxon>
        <taxon>Aspergillus</taxon>
        <taxon>Aspergillus subgen. Fumigati</taxon>
    </lineage>
</organism>
<proteinExistence type="predicted"/>
<gene>
    <name evidence="1" type="ORF">IFM46972_11134</name>
</gene>
<comment type="caution">
    <text evidence="1">The sequence shown here is derived from an EMBL/GenBank/DDBJ whole genome shotgun (WGS) entry which is preliminary data.</text>
</comment>
<accession>A0A8H3XRN3</accession>
<sequence length="162" mass="17724">MFLSIPCSPSPHHPLLIVKVLFPFPQSIFGCGAVQTRLSRIFPTSLDGRYGLDFVNVGQTSEIPRMLRSYFCSVWLLAGYYYYQGSFSGNIHGPMSNNSRRPCPCYCVSFNHFLTGLAAVSGQNFCCLLGLFGSLLTLPSTLSSPSSLILSFLPPSIGPCRP</sequence>
<protein>
    <submittedName>
        <fullName evidence="1">Uncharacterized protein</fullName>
    </submittedName>
</protein>
<dbReference type="Proteomes" id="UP000465221">
    <property type="component" value="Unassembled WGS sequence"/>
</dbReference>
<evidence type="ECO:0000313" key="1">
    <source>
        <dbReference type="EMBL" id="GFF58544.1"/>
    </source>
</evidence>